<keyword evidence="4 7" id="KW-0812">Transmembrane</keyword>
<feature type="transmembrane region" description="Helical" evidence="7">
    <location>
        <begin position="367"/>
        <end position="384"/>
    </location>
</feature>
<dbReference type="SUPFAM" id="SSF82714">
    <property type="entry name" value="Multidrug efflux transporter AcrB TolC docking domain, DN and DC subdomains"/>
    <property type="match status" value="2"/>
</dbReference>
<dbReference type="SUPFAM" id="SSF82866">
    <property type="entry name" value="Multidrug efflux transporter AcrB transmembrane domain"/>
    <property type="match status" value="2"/>
</dbReference>
<evidence type="ECO:0000256" key="7">
    <source>
        <dbReference type="SAM" id="Phobius"/>
    </source>
</evidence>
<evidence type="ECO:0000256" key="3">
    <source>
        <dbReference type="ARBA" id="ARBA00022475"/>
    </source>
</evidence>
<accession>A0A1F5VK86</accession>
<reference evidence="8 9" key="1">
    <citation type="journal article" date="2016" name="Nat. Commun.">
        <title>Thousands of microbial genomes shed light on interconnected biogeochemical processes in an aquifer system.</title>
        <authorList>
            <person name="Anantharaman K."/>
            <person name="Brown C.T."/>
            <person name="Hug L.A."/>
            <person name="Sharon I."/>
            <person name="Castelle C.J."/>
            <person name="Probst A.J."/>
            <person name="Thomas B.C."/>
            <person name="Singh A."/>
            <person name="Wilkins M.J."/>
            <person name="Karaoz U."/>
            <person name="Brodie E.L."/>
            <person name="Williams K.H."/>
            <person name="Hubbard S.S."/>
            <person name="Banfield J.F."/>
        </authorList>
    </citation>
    <scope>NUCLEOTIDE SEQUENCE [LARGE SCALE GENOMIC DNA]</scope>
</reference>
<evidence type="ECO:0000256" key="6">
    <source>
        <dbReference type="ARBA" id="ARBA00023136"/>
    </source>
</evidence>
<evidence type="ECO:0000313" key="9">
    <source>
        <dbReference type="Proteomes" id="UP000178943"/>
    </source>
</evidence>
<evidence type="ECO:0000256" key="4">
    <source>
        <dbReference type="ARBA" id="ARBA00022692"/>
    </source>
</evidence>
<dbReference type="Gene3D" id="3.30.2090.10">
    <property type="entry name" value="Multidrug efflux transporter AcrB TolC docking domain, DN and DC subdomains"/>
    <property type="match status" value="2"/>
</dbReference>
<dbReference type="GO" id="GO:0008324">
    <property type="term" value="F:monoatomic cation transmembrane transporter activity"/>
    <property type="evidence" value="ECO:0007669"/>
    <property type="project" value="InterPro"/>
</dbReference>
<comment type="subcellular location">
    <subcellularLocation>
        <location evidence="1">Cell membrane</location>
        <topology evidence="1">Multi-pass membrane protein</topology>
    </subcellularLocation>
</comment>
<feature type="transmembrane region" description="Helical" evidence="7">
    <location>
        <begin position="12"/>
        <end position="32"/>
    </location>
</feature>
<dbReference type="Gene3D" id="3.30.70.1440">
    <property type="entry name" value="Multidrug efflux transporter AcrB pore domain"/>
    <property type="match status" value="1"/>
</dbReference>
<feature type="transmembrane region" description="Helical" evidence="7">
    <location>
        <begin position="1051"/>
        <end position="1077"/>
    </location>
</feature>
<proteinExistence type="predicted"/>
<dbReference type="AlphaFoldDB" id="A0A1F5VK86"/>
<dbReference type="Gene3D" id="3.30.70.1320">
    <property type="entry name" value="Multidrug efflux transporter AcrB pore domain like"/>
    <property type="match status" value="1"/>
</dbReference>
<dbReference type="PANTHER" id="PTHR32063:SF19">
    <property type="entry name" value="CATION EFFLUX SYSTEM PROTEIN CUSA"/>
    <property type="match status" value="1"/>
</dbReference>
<feature type="transmembrane region" description="Helical" evidence="7">
    <location>
        <begin position="432"/>
        <end position="459"/>
    </location>
</feature>
<feature type="transmembrane region" description="Helical" evidence="7">
    <location>
        <begin position="479"/>
        <end position="499"/>
    </location>
</feature>
<evidence type="ECO:0000313" key="8">
    <source>
        <dbReference type="EMBL" id="OGF63628.1"/>
    </source>
</evidence>
<dbReference type="Gene3D" id="1.20.1640.10">
    <property type="entry name" value="Multidrug efflux transporter AcrB transmembrane domain"/>
    <property type="match status" value="2"/>
</dbReference>
<dbReference type="PRINTS" id="PR00702">
    <property type="entry name" value="ACRIFLAVINRP"/>
</dbReference>
<evidence type="ECO:0000256" key="5">
    <source>
        <dbReference type="ARBA" id="ARBA00022989"/>
    </source>
</evidence>
<comment type="caution">
    <text evidence="8">The sequence shown here is derived from an EMBL/GenBank/DDBJ whole genome shotgun (WGS) entry which is preliminary data.</text>
</comment>
<dbReference type="STRING" id="1817863.A2Y62_01910"/>
<dbReference type="Proteomes" id="UP000178943">
    <property type="component" value="Unassembled WGS sequence"/>
</dbReference>
<dbReference type="NCBIfam" id="TIGR00914">
    <property type="entry name" value="2A0601"/>
    <property type="match status" value="1"/>
</dbReference>
<feature type="transmembrane region" description="Helical" evidence="7">
    <location>
        <begin position="965"/>
        <end position="989"/>
    </location>
</feature>
<keyword evidence="5 7" id="KW-1133">Transmembrane helix</keyword>
<dbReference type="Gene3D" id="3.30.70.1430">
    <property type="entry name" value="Multidrug efflux transporter AcrB pore domain"/>
    <property type="match status" value="2"/>
</dbReference>
<dbReference type="EMBL" id="MFGW01000157">
    <property type="protein sequence ID" value="OGF63628.1"/>
    <property type="molecule type" value="Genomic_DNA"/>
</dbReference>
<feature type="transmembrane region" description="Helical" evidence="7">
    <location>
        <begin position="1024"/>
        <end position="1045"/>
    </location>
</feature>
<dbReference type="InterPro" id="IPR027463">
    <property type="entry name" value="AcrB_DN_DC_subdom"/>
</dbReference>
<evidence type="ECO:0000256" key="1">
    <source>
        <dbReference type="ARBA" id="ARBA00004651"/>
    </source>
</evidence>
<dbReference type="GO" id="GO:0005886">
    <property type="term" value="C:plasma membrane"/>
    <property type="evidence" value="ECO:0007669"/>
    <property type="project" value="UniProtKB-SubCell"/>
</dbReference>
<sequence length="1094" mass="122706">MINKIIEYCANNQFIVFLFIGMAVILGIYSMYNITLDAIPDLSDTQVIIYSRWDRSPDIMEDQVTYPIVSAMLGVPRVKDIRGFSDFGYSYVYIIFEDGTDIYWARSRTLEYLSGILPKLPEGVQVELARDATAIGWVFQYALVDTTGKRDLADLRSLQDWFLRYQLESVPGVAEVAPVGGYVKQYQVNIDPDALLAYNIPIDAVISAIKQGNNEVGGKLLEFAGREYMVRGRGYIRSTQDIENIVIGSGKEHGTPVLVKHVGKVVIGPDIRRGVAELNGNGETVGGIVIMRYGENALKVIRRVKEKITEIEPGLPEGVELVTVYDRSELIERSIDTLKQTLLEELIIVSLIILIFLWHIPSAIIPIITIPITIILSFIPMYGMNITANIMSLGGIAIAIGAMIDAAIVVVEQTHKKLEHWEEMGRPGDFKNVVISAVKEVGGPSFFALLVIAVSFLPVFALEGQEGRLFKPLAFTKNFAMAIAAVLAITLDPAIRLLFTHMKKYNFRPRLLSRITNAILVGKIHSEEKHPISRLLMKIYHPVVRFAVRHQWIPILFAILIVVITLPYFFKLGSEFMPPLDEGSLLYMPTTMPGISVTEAQRILQVQDKIIKSFPEVESVFGKAGRAETATDPAPFSMMETVIVLKPQSQWPKLPRWYSDWAPEWLQSILRRAWPDHKTVEELTYGPGGLQHAMQLSGVVNSWTKPIKARVDMLSTGIRTPVGIKILGDDLNTIQHIGEQIETVLKEVPGTSSVFAERTAGGYFLDFVLKREEMAHYGLTVDQVQMVIMSAIGGENITTTIEGRERYPVNLRYLRDYRSDIEKLKRTLISTTRGPQIPIAQVADIKIVTGPGMIRDENGHLSGYVYVDISDRDIGSYVADAKKIVKEKITLPVGYALTWSGQYENMQRAEKRLLIVVPITIFIIFLLLYFNTNSFAKTIIILLAVPFSAVGAIWLLYALDYNLSIAVWVGLIALMGVDAETGVFMLLYLDLAYEEMRAKGLLKTRQNLHEAIEHGAVKRLRPKFMTVAVMFMGLIPIMWSTGTGADVMKRIAAPMIGGIFTSFLMELIVYPAIYEIWRWHFHLKKKITENPITS</sequence>
<keyword evidence="3" id="KW-1003">Cell membrane</keyword>
<evidence type="ECO:0000256" key="2">
    <source>
        <dbReference type="ARBA" id="ARBA00022448"/>
    </source>
</evidence>
<feature type="transmembrane region" description="Helical" evidence="7">
    <location>
        <begin position="552"/>
        <end position="570"/>
    </location>
</feature>
<dbReference type="PANTHER" id="PTHR32063">
    <property type="match status" value="1"/>
</dbReference>
<feature type="transmembrane region" description="Helical" evidence="7">
    <location>
        <begin position="939"/>
        <end position="959"/>
    </location>
</feature>
<keyword evidence="2" id="KW-0813">Transport</keyword>
<keyword evidence="6 7" id="KW-0472">Membrane</keyword>
<dbReference type="SUPFAM" id="SSF82693">
    <property type="entry name" value="Multidrug efflux transporter AcrB pore domain, PN1, PN2, PC1 and PC2 subdomains"/>
    <property type="match status" value="2"/>
</dbReference>
<feature type="transmembrane region" description="Helical" evidence="7">
    <location>
        <begin position="342"/>
        <end position="360"/>
    </location>
</feature>
<feature type="transmembrane region" description="Helical" evidence="7">
    <location>
        <begin position="390"/>
        <end position="411"/>
    </location>
</feature>
<protein>
    <submittedName>
        <fullName evidence="8">Cation transporter</fullName>
    </submittedName>
</protein>
<dbReference type="Pfam" id="PF00873">
    <property type="entry name" value="ACR_tran"/>
    <property type="match status" value="2"/>
</dbReference>
<organism evidence="8 9">
    <name type="scientific">Candidatus Fischerbacteria bacterium RBG_13_37_8</name>
    <dbReference type="NCBI Taxonomy" id="1817863"/>
    <lineage>
        <taxon>Bacteria</taxon>
        <taxon>Candidatus Fischeribacteriota</taxon>
    </lineage>
</organism>
<dbReference type="InterPro" id="IPR001036">
    <property type="entry name" value="Acrflvin-R"/>
</dbReference>
<feature type="transmembrane region" description="Helical" evidence="7">
    <location>
        <begin position="913"/>
        <end position="932"/>
    </location>
</feature>
<name>A0A1F5VK86_9BACT</name>
<dbReference type="InterPro" id="IPR004763">
    <property type="entry name" value="CusA-like"/>
</dbReference>
<gene>
    <name evidence="8" type="ORF">A2Y62_01910</name>
</gene>
<dbReference type="GO" id="GO:0042910">
    <property type="term" value="F:xenobiotic transmembrane transporter activity"/>
    <property type="evidence" value="ECO:0007669"/>
    <property type="project" value="TreeGrafter"/>
</dbReference>